<evidence type="ECO:0000256" key="1">
    <source>
        <dbReference type="SAM" id="Phobius"/>
    </source>
</evidence>
<dbReference type="EMBL" id="JANATA010000001">
    <property type="protein sequence ID" value="MCP3427646.1"/>
    <property type="molecule type" value="Genomic_DNA"/>
</dbReference>
<feature type="transmembrane region" description="Helical" evidence="1">
    <location>
        <begin position="6"/>
        <end position="27"/>
    </location>
</feature>
<proteinExistence type="predicted"/>
<dbReference type="GO" id="GO:0005886">
    <property type="term" value="C:plasma membrane"/>
    <property type="evidence" value="ECO:0007669"/>
    <property type="project" value="TreeGrafter"/>
</dbReference>
<dbReference type="InterPro" id="IPR007360">
    <property type="entry name" value="SirB"/>
</dbReference>
<sequence length="121" mass="13731">MMFKHLHLTALGLSLVLVTLQFIAHTFDMKFKDAKWLKILPHIVYTVLLGSAIGLCVVLEQYPFVHDWVTSKLIGLVLYVLMATLIIKWARNNAMRVVGFIGALTWVMITVQVAFSKTPLF</sequence>
<keyword evidence="1" id="KW-1133">Transmembrane helix</keyword>
<organism evidence="2 3">
    <name type="scientific">Opacimonas viscosa</name>
    <dbReference type="NCBI Taxonomy" id="2961944"/>
    <lineage>
        <taxon>Bacteria</taxon>
        <taxon>Pseudomonadati</taxon>
        <taxon>Pseudomonadota</taxon>
        <taxon>Gammaproteobacteria</taxon>
        <taxon>Alteromonadales</taxon>
        <taxon>Alteromonadaceae</taxon>
        <taxon>Opacimonas</taxon>
    </lineage>
</organism>
<comment type="caution">
    <text evidence="2">The sequence shown here is derived from an EMBL/GenBank/DDBJ whole genome shotgun (WGS) entry which is preliminary data.</text>
</comment>
<dbReference type="Proteomes" id="UP001165413">
    <property type="component" value="Unassembled WGS sequence"/>
</dbReference>
<dbReference type="AlphaFoldDB" id="A0AA42BNP9"/>
<dbReference type="RefSeq" id="WP_254098181.1">
    <property type="nucleotide sequence ID" value="NZ_JANATA010000001.1"/>
</dbReference>
<keyword evidence="3" id="KW-1185">Reference proteome</keyword>
<keyword evidence="1" id="KW-0472">Membrane</keyword>
<protein>
    <submittedName>
        <fullName evidence="2">SirB2 family protein</fullName>
    </submittedName>
</protein>
<gene>
    <name evidence="2" type="ORF">NLF92_01635</name>
</gene>
<keyword evidence="1" id="KW-0812">Transmembrane</keyword>
<feature type="transmembrane region" description="Helical" evidence="1">
    <location>
        <begin position="97"/>
        <end position="115"/>
    </location>
</feature>
<feature type="transmembrane region" description="Helical" evidence="1">
    <location>
        <begin position="68"/>
        <end position="90"/>
    </location>
</feature>
<evidence type="ECO:0000313" key="2">
    <source>
        <dbReference type="EMBL" id="MCP3427646.1"/>
    </source>
</evidence>
<dbReference type="PIRSF" id="PIRSF005610">
    <property type="entry name" value="SirB"/>
    <property type="match status" value="1"/>
</dbReference>
<dbReference type="PANTHER" id="PTHR39594:SF1">
    <property type="entry name" value="PROTEIN YCHQ"/>
    <property type="match status" value="1"/>
</dbReference>
<dbReference type="PANTHER" id="PTHR39594">
    <property type="entry name" value="PROTEIN YCHQ"/>
    <property type="match status" value="1"/>
</dbReference>
<feature type="transmembrane region" description="Helical" evidence="1">
    <location>
        <begin position="39"/>
        <end position="62"/>
    </location>
</feature>
<dbReference type="Pfam" id="PF04247">
    <property type="entry name" value="SirB"/>
    <property type="match status" value="1"/>
</dbReference>
<accession>A0AA42BNP9</accession>
<evidence type="ECO:0000313" key="3">
    <source>
        <dbReference type="Proteomes" id="UP001165413"/>
    </source>
</evidence>
<name>A0AA42BNP9_9ALTE</name>
<reference evidence="2" key="1">
    <citation type="submission" date="2022-07" db="EMBL/GenBank/DDBJ databases">
        <title>Characterization of the Novel Bacterium Alteromonas immobilis LMIT006 and Alteromonas gregis LMIT007.</title>
        <authorList>
            <person name="Lin X."/>
        </authorList>
    </citation>
    <scope>NUCLEOTIDE SEQUENCE</scope>
    <source>
        <strain evidence="2">LMIT007</strain>
    </source>
</reference>